<keyword evidence="3" id="KW-0762">Sugar transport</keyword>
<dbReference type="PROSITE" id="PS51099">
    <property type="entry name" value="PTS_EIIB_TYPE_2"/>
    <property type="match status" value="1"/>
</dbReference>
<sequence>MKVLAVCGFGVGTSLILKMNIEKVLKQNGIDAEVTNADITTATGINADVIFTSKELYSQLQGKSKAPLIQIDNFMNNKEIEEKGMPVIKGLM</sequence>
<dbReference type="GO" id="GO:0009401">
    <property type="term" value="P:phosphoenolpyruvate-dependent sugar phosphotransferase system"/>
    <property type="evidence" value="ECO:0007669"/>
    <property type="project" value="InterPro"/>
</dbReference>
<dbReference type="InterPro" id="IPR003501">
    <property type="entry name" value="PTS_EIIB_2/3"/>
</dbReference>
<dbReference type="Proteomes" id="UP000677305">
    <property type="component" value="Chromosome"/>
</dbReference>
<dbReference type="KEGG" id="vgu:HYG85_22245"/>
<evidence type="ECO:0000313" key="3">
    <source>
        <dbReference type="EMBL" id="QUH32102.1"/>
    </source>
</evidence>
<dbReference type="InterPro" id="IPR013011">
    <property type="entry name" value="PTS_EIIB_2"/>
</dbReference>
<evidence type="ECO:0000259" key="2">
    <source>
        <dbReference type="PROSITE" id="PS51099"/>
    </source>
</evidence>
<evidence type="ECO:0000313" key="4">
    <source>
        <dbReference type="Proteomes" id="UP000677305"/>
    </source>
</evidence>
<dbReference type="InterPro" id="IPR036095">
    <property type="entry name" value="PTS_EIIB-like_sf"/>
</dbReference>
<dbReference type="EMBL" id="CP058561">
    <property type="protein sequence ID" value="QUH32102.1"/>
    <property type="molecule type" value="Genomic_DNA"/>
</dbReference>
<dbReference type="Gene3D" id="3.40.50.2300">
    <property type="match status" value="1"/>
</dbReference>
<dbReference type="SUPFAM" id="SSF52794">
    <property type="entry name" value="PTS system IIB component-like"/>
    <property type="match status" value="1"/>
</dbReference>
<dbReference type="OrthoDB" id="6603449at2"/>
<accession>A0A8J8MFM0</accession>
<protein>
    <submittedName>
        <fullName evidence="3">PTS sugar transporter subunit IIB</fullName>
    </submittedName>
</protein>
<organism evidence="3 4">
    <name type="scientific">Vallitalea guaymasensis</name>
    <dbReference type="NCBI Taxonomy" id="1185412"/>
    <lineage>
        <taxon>Bacteria</taxon>
        <taxon>Bacillati</taxon>
        <taxon>Bacillota</taxon>
        <taxon>Clostridia</taxon>
        <taxon>Lachnospirales</taxon>
        <taxon>Vallitaleaceae</taxon>
        <taxon>Vallitalea</taxon>
    </lineage>
</organism>
<dbReference type="AlphaFoldDB" id="A0A8J8MFM0"/>
<gene>
    <name evidence="3" type="ORF">HYG85_22245</name>
</gene>
<name>A0A8J8MFM0_9FIRM</name>
<keyword evidence="3" id="KW-0813">Transport</keyword>
<feature type="domain" description="PTS EIIB type-2" evidence="2">
    <location>
        <begin position="1"/>
        <end position="92"/>
    </location>
</feature>
<proteinExistence type="predicted"/>
<evidence type="ECO:0000256" key="1">
    <source>
        <dbReference type="ARBA" id="ARBA00022679"/>
    </source>
</evidence>
<dbReference type="GO" id="GO:0008982">
    <property type="term" value="F:protein-N(PI)-phosphohistidine-sugar phosphotransferase activity"/>
    <property type="evidence" value="ECO:0007669"/>
    <property type="project" value="InterPro"/>
</dbReference>
<keyword evidence="4" id="KW-1185">Reference proteome</keyword>
<reference evidence="3 4" key="1">
    <citation type="submission" date="2020-07" db="EMBL/GenBank/DDBJ databases">
        <title>Vallitalea guaymasensis genome.</title>
        <authorList>
            <person name="Postec A."/>
        </authorList>
    </citation>
    <scope>NUCLEOTIDE SEQUENCE [LARGE SCALE GENOMIC DNA]</scope>
    <source>
        <strain evidence="3 4">Ra1766G1</strain>
    </source>
</reference>
<dbReference type="CDD" id="cd05563">
    <property type="entry name" value="PTS_IIB_ascorbate"/>
    <property type="match status" value="1"/>
</dbReference>
<dbReference type="Pfam" id="PF02302">
    <property type="entry name" value="PTS_IIB"/>
    <property type="match status" value="1"/>
</dbReference>
<keyword evidence="1" id="KW-0808">Transferase</keyword>